<dbReference type="AlphaFoldDB" id="A0A381CA92"/>
<dbReference type="Gene3D" id="2.40.128.130">
    <property type="entry name" value="Autotransporter beta-domain"/>
    <property type="match status" value="1"/>
</dbReference>
<organism evidence="4 5">
    <name type="scientific">Buttiauxella agrestis</name>
    <dbReference type="NCBI Taxonomy" id="82977"/>
    <lineage>
        <taxon>Bacteria</taxon>
        <taxon>Pseudomonadati</taxon>
        <taxon>Pseudomonadota</taxon>
        <taxon>Gammaproteobacteria</taxon>
        <taxon>Enterobacterales</taxon>
        <taxon>Enterobacteriaceae</taxon>
        <taxon>Buttiauxella</taxon>
    </lineage>
</organism>
<keyword evidence="1" id="KW-0732">Signal</keyword>
<evidence type="ECO:0000259" key="3">
    <source>
        <dbReference type="PROSITE" id="PS51208"/>
    </source>
</evidence>
<dbReference type="EMBL" id="UIGI01000001">
    <property type="protein sequence ID" value="SUW63943.1"/>
    <property type="molecule type" value="Genomic_DNA"/>
</dbReference>
<dbReference type="InterPro" id="IPR012332">
    <property type="entry name" value="Autotransporter_pectin_lyase_C"/>
</dbReference>
<dbReference type="PROSITE" id="PS51208">
    <property type="entry name" value="AUTOTRANSPORTER"/>
    <property type="match status" value="1"/>
</dbReference>
<dbReference type="NCBIfam" id="TIGR02601">
    <property type="entry name" value="autotrns_rpt"/>
    <property type="match status" value="4"/>
</dbReference>
<dbReference type="PANTHER" id="PTHR35037">
    <property type="entry name" value="C-TERMINAL REGION OF AIDA-LIKE PROTEIN"/>
    <property type="match status" value="1"/>
</dbReference>
<dbReference type="InterPro" id="IPR013425">
    <property type="entry name" value="Autotrns_rpt"/>
</dbReference>
<accession>A0A381CA92</accession>
<dbReference type="InterPro" id="IPR036709">
    <property type="entry name" value="Autotransporte_beta_dom_sf"/>
</dbReference>
<reference evidence="4 5" key="1">
    <citation type="submission" date="2018-06" db="EMBL/GenBank/DDBJ databases">
        <authorList>
            <consortium name="Pathogen Informatics"/>
            <person name="Doyle S."/>
        </authorList>
    </citation>
    <scope>NUCLEOTIDE SEQUENCE [LARGE SCALE GENOMIC DNA]</scope>
    <source>
        <strain evidence="4 5">NCTC12119</strain>
    </source>
</reference>
<dbReference type="Proteomes" id="UP000255528">
    <property type="component" value="Unassembled WGS sequence"/>
</dbReference>
<evidence type="ECO:0000313" key="5">
    <source>
        <dbReference type="Proteomes" id="UP000255528"/>
    </source>
</evidence>
<name>A0A381CA92_9ENTR</name>
<dbReference type="Pfam" id="PF03797">
    <property type="entry name" value="Autotransporter"/>
    <property type="match status" value="1"/>
</dbReference>
<dbReference type="NCBIfam" id="TIGR01414">
    <property type="entry name" value="autotrans_barl"/>
    <property type="match status" value="1"/>
</dbReference>
<dbReference type="Gene3D" id="2.160.20.20">
    <property type="match status" value="2"/>
</dbReference>
<dbReference type="Pfam" id="PF12951">
    <property type="entry name" value="PATR"/>
    <property type="match status" value="4"/>
</dbReference>
<dbReference type="InterPro" id="IPR011050">
    <property type="entry name" value="Pectin_lyase_fold/virulence"/>
</dbReference>
<feature type="domain" description="Autotransporter" evidence="3">
    <location>
        <begin position="909"/>
        <end position="1184"/>
    </location>
</feature>
<proteinExistence type="predicted"/>
<dbReference type="GO" id="GO:0019867">
    <property type="term" value="C:outer membrane"/>
    <property type="evidence" value="ECO:0007669"/>
    <property type="project" value="InterPro"/>
</dbReference>
<dbReference type="SUPFAM" id="SSF103515">
    <property type="entry name" value="Autotransporter"/>
    <property type="match status" value="1"/>
</dbReference>
<evidence type="ECO:0000256" key="1">
    <source>
        <dbReference type="ARBA" id="ARBA00022729"/>
    </source>
</evidence>
<dbReference type="SMART" id="SM00869">
    <property type="entry name" value="Autotransporter"/>
    <property type="match status" value="1"/>
</dbReference>
<dbReference type="InterPro" id="IPR043990">
    <property type="entry name" value="AC_1"/>
</dbReference>
<protein>
    <submittedName>
        <fullName evidence="4">AIDA-I autotransporter</fullName>
    </submittedName>
</protein>
<evidence type="ECO:0000313" key="4">
    <source>
        <dbReference type="EMBL" id="SUW63943.1"/>
    </source>
</evidence>
<feature type="region of interest" description="Disordered" evidence="2">
    <location>
        <begin position="834"/>
        <end position="880"/>
    </location>
</feature>
<dbReference type="Pfam" id="PF18883">
    <property type="entry name" value="AC_1"/>
    <property type="match status" value="1"/>
</dbReference>
<feature type="compositionally biased region" description="Low complexity" evidence="2">
    <location>
        <begin position="852"/>
        <end position="862"/>
    </location>
</feature>
<gene>
    <name evidence="4" type="primary">aidA-I</name>
    <name evidence="4" type="ORF">NCTC12119_02442</name>
</gene>
<sequence>MKTERNSQRYPQTNKVSAKTNIRRSPFLIKMLTAAVIAGIGGVAQAATVLGDSIINDETLVFDNSDSVVDSDNISGTGSLVQTGSGILFLTGDNTFTGTTTIDSGSTLSLGIGGNSGMVSGDIIDNGTLVIDRHDDETFAQTISGTGNVNISNPSANIHFTADNTYTGLTTNEGVLFLGNGGTTGSVAGDIVNNGILTVIHSDDYTLGGLTGTGDLNQSGSGNLILSDELSQHSLYITSGSVEVASSATVNFGSGGVTSEQESTLRLDSGAHLNTTGGAYLFGELDTDVSSDGGLITAKDAIIGPQATLNIVGLGSSTPTKASELPQSLTTVIHTTAGIRGDFSTVSFGTTGMPDYLIAHGEKSADNLDYNVGYELAWTSGGADANGNFTLTPATDNFDVDVVLADEAANAATGWDGKTLTKAGEGNLTLSALNTYTGATLINGGSLTTGIAHTLDSSSGVDIASGASLILNGYNQTLNGLTGTGNVSLGSAELGVDVAQGNDQFDGVITGSGSLSKQGSGTLSLGGTSSYSGGTTVEAGDLLLTQAQATGTGGVLINNEGTLELAFNDESFSNDISGSGKALVSGTDVAITGDNTAFAGLWDITGSAIVTQASQLGSASVTDDGLLNFNNDSDWTLTNTISGSGGVNKTGSGTLIINSGLTYSGDTHISGGTLQIGETQGSLDSTGTVYVEAAGTLRGNGFVGGSVVNNGVVGVLSDSTSQLHIAGDLENNGIVDLTNNVAGNTLTVEGNYSSNDGQLIINSDLNGDDSPTDEMVVNGDTSGNTLVTVNNMHGLGEQTVNGIEVVNVGGQSDGTFTLKGRAVSGAYEYSLYQGTPTENDGNWYLRSQSNATDPTDPTDPTNPDGPTPEPGSDTPVLRPEDGSYLANQRLANSVFLTTMHDRNGENRQSGDDSPLTWAHFDAGRINSKAGSDSLSTGSDTAILRVGSDIYRHDFGNQRINVGVMTGYADVSSHTDSRGVSATSDSNLKGYNFGIYGTWYGGSADQKTGPYVDTWLQYGTFHNTVNGSDLPEEKYSSHNWTGSLETGYDLELSSAHGLYIQPQFQAIYTKYSQGDQYESNGTRVHSDDSGGVTTRLGSRLYGQLHDAGSTQPYVEVNWWHGGSSNSIQMDDATVSDNVPVNRYEVKIGAQTNVGKNWQLWVATGVEAGKDGYSSVHGLVGGKYSW</sequence>
<evidence type="ECO:0000256" key="2">
    <source>
        <dbReference type="SAM" id="MobiDB-lite"/>
    </source>
</evidence>
<dbReference type="CDD" id="cd01344">
    <property type="entry name" value="PL2_Passenger_AT"/>
    <property type="match status" value="1"/>
</dbReference>
<dbReference type="InterPro" id="IPR006315">
    <property type="entry name" value="OM_autotransptr_brl_dom"/>
</dbReference>
<dbReference type="InterPro" id="IPR051551">
    <property type="entry name" value="Autotransporter_adhesion"/>
</dbReference>
<dbReference type="PANTHER" id="PTHR35037:SF3">
    <property type="entry name" value="C-TERMINAL REGION OF AIDA-LIKE PROTEIN"/>
    <property type="match status" value="1"/>
</dbReference>
<dbReference type="InterPro" id="IPR005546">
    <property type="entry name" value="Autotransporte_beta"/>
</dbReference>
<feature type="compositionally biased region" description="Polar residues" evidence="2">
    <location>
        <begin position="834"/>
        <end position="851"/>
    </location>
</feature>
<dbReference type="SUPFAM" id="SSF51126">
    <property type="entry name" value="Pectin lyase-like"/>
    <property type="match status" value="3"/>
</dbReference>